<dbReference type="EMBL" id="MN740199">
    <property type="protein sequence ID" value="QHT92993.1"/>
    <property type="molecule type" value="Genomic_DNA"/>
</dbReference>
<accession>A0A6C0IN99</accession>
<name>A0A6C0IN99_9ZZZZ</name>
<reference evidence="1" key="1">
    <citation type="journal article" date="2020" name="Nature">
        <title>Giant virus diversity and host interactions through global metagenomics.</title>
        <authorList>
            <person name="Schulz F."/>
            <person name="Roux S."/>
            <person name="Paez-Espino D."/>
            <person name="Jungbluth S."/>
            <person name="Walsh D.A."/>
            <person name="Denef V.J."/>
            <person name="McMahon K.D."/>
            <person name="Konstantinidis K.T."/>
            <person name="Eloe-Fadrosh E.A."/>
            <person name="Kyrpides N.C."/>
            <person name="Woyke T."/>
        </authorList>
    </citation>
    <scope>NUCLEOTIDE SEQUENCE</scope>
    <source>
        <strain evidence="1">GVMAG-M-3300023210-19</strain>
    </source>
</reference>
<proteinExistence type="predicted"/>
<dbReference type="AlphaFoldDB" id="A0A6C0IN99"/>
<sequence>MRLGWITSILIIALGISLIYNANIQEPMTSTEMEQAMAYDVKNEFKKGEIQSSPEIAEFEVVIQVNQNNNSNATQDNNEFSKKNNDIVYNMGCVLEKETEANVREPSTIKKGEVTNVKLPMETNKLNSYIALSPKDGKYFPSSFQLKITNKVDVNKYNYELWGTTPGIEGAPSNGVLTSNNITSMPYPTDLYEVKGTNLVIGNIDIGNKALNIISIGNIFDENFNIVGNVDSLNNDIIINCDKAENITGLLIYIGAPVPIQ</sequence>
<organism evidence="1">
    <name type="scientific">viral metagenome</name>
    <dbReference type="NCBI Taxonomy" id="1070528"/>
    <lineage>
        <taxon>unclassified sequences</taxon>
        <taxon>metagenomes</taxon>
        <taxon>organismal metagenomes</taxon>
    </lineage>
</organism>
<protein>
    <submittedName>
        <fullName evidence="1">Uncharacterized protein</fullName>
    </submittedName>
</protein>
<evidence type="ECO:0000313" key="1">
    <source>
        <dbReference type="EMBL" id="QHT92993.1"/>
    </source>
</evidence>